<evidence type="ECO:0000256" key="1">
    <source>
        <dbReference type="SAM" id="SignalP"/>
    </source>
</evidence>
<dbReference type="Proteomes" id="UP000324639">
    <property type="component" value="Chromosome Bgt_-09"/>
</dbReference>
<dbReference type="AlphaFoldDB" id="A0A9X9MN52"/>
<organism evidence="2 3">
    <name type="scientific">Blumeria graminis f. sp. tritici</name>
    <dbReference type="NCBI Taxonomy" id="62690"/>
    <lineage>
        <taxon>Eukaryota</taxon>
        <taxon>Fungi</taxon>
        <taxon>Dikarya</taxon>
        <taxon>Ascomycota</taxon>
        <taxon>Pezizomycotina</taxon>
        <taxon>Leotiomycetes</taxon>
        <taxon>Erysiphales</taxon>
        <taxon>Erysiphaceae</taxon>
        <taxon>Blumeria</taxon>
    </lineage>
</organism>
<keyword evidence="1" id="KW-0732">Signal</keyword>
<sequence>MSIKRERFCLWVRSLASWTVCFNLTLKCSCHPALKSKFTVKEDEFISTTPSLVGYAEDEWESPADERAIRNRWLPDARQVSCRIERQS</sequence>
<gene>
    <name evidence="2" type="ORF">BGT96224V316_LOCUS7366</name>
</gene>
<proteinExistence type="predicted"/>
<dbReference type="EMBL" id="LR026992">
    <property type="protein sequence ID" value="VDB93737.1"/>
    <property type="molecule type" value="Genomic_DNA"/>
</dbReference>
<evidence type="ECO:0000313" key="3">
    <source>
        <dbReference type="Proteomes" id="UP000324639"/>
    </source>
</evidence>
<accession>A0A9X9MN52</accession>
<evidence type="ECO:0000313" key="2">
    <source>
        <dbReference type="EMBL" id="VDB93737.1"/>
    </source>
</evidence>
<protein>
    <submittedName>
        <fullName evidence="2">Bgt-50255</fullName>
    </submittedName>
</protein>
<feature type="signal peptide" evidence="1">
    <location>
        <begin position="1"/>
        <end position="30"/>
    </location>
</feature>
<feature type="chain" id="PRO_5040868678" evidence="1">
    <location>
        <begin position="31"/>
        <end position="88"/>
    </location>
</feature>
<reference evidence="2 3" key="1">
    <citation type="submission" date="2018-08" db="EMBL/GenBank/DDBJ databases">
        <authorList>
            <person name="Muller C M."/>
        </authorList>
    </citation>
    <scope>NUCLEOTIDE SEQUENCE [LARGE SCALE GENOMIC DNA]</scope>
</reference>
<keyword evidence="3" id="KW-1185">Reference proteome</keyword>
<name>A0A9X9MN52_BLUGR</name>